<keyword evidence="3" id="KW-1185">Reference proteome</keyword>
<dbReference type="Proteomes" id="UP000001137">
    <property type="component" value="Chromosome"/>
</dbReference>
<feature type="transmembrane region" description="Helical" evidence="1">
    <location>
        <begin position="55"/>
        <end position="77"/>
    </location>
</feature>
<keyword evidence="1" id="KW-0812">Transmembrane</keyword>
<organism evidence="2 3">
    <name type="scientific">Caldivirga maquilingensis (strain ATCC 700844 / DSM 13496 / JCM 10307 / IC-167)</name>
    <dbReference type="NCBI Taxonomy" id="397948"/>
    <lineage>
        <taxon>Archaea</taxon>
        <taxon>Thermoproteota</taxon>
        <taxon>Thermoprotei</taxon>
        <taxon>Thermoproteales</taxon>
        <taxon>Thermoproteaceae</taxon>
        <taxon>Caldivirga</taxon>
    </lineage>
</organism>
<proteinExistence type="predicted"/>
<evidence type="ECO:0000313" key="2">
    <source>
        <dbReference type="EMBL" id="ABW00973.1"/>
    </source>
</evidence>
<reference evidence="2 3" key="1">
    <citation type="submission" date="2007-10" db="EMBL/GenBank/DDBJ databases">
        <title>Complete sequence of Caldivirga maquilingensis IC-167.</title>
        <authorList>
            <consortium name="US DOE Joint Genome Institute"/>
            <person name="Copeland A."/>
            <person name="Lucas S."/>
            <person name="Lapidus A."/>
            <person name="Barry K."/>
            <person name="Glavina del Rio T."/>
            <person name="Dalin E."/>
            <person name="Tice H."/>
            <person name="Pitluck S."/>
            <person name="Saunders E."/>
            <person name="Brettin T."/>
            <person name="Bruce D."/>
            <person name="Detter J.C."/>
            <person name="Han C."/>
            <person name="Schmutz J."/>
            <person name="Larimer F."/>
            <person name="Land M."/>
            <person name="Hauser L."/>
            <person name="Kyrpides N."/>
            <person name="Ivanova N."/>
            <person name="Biddle J.F."/>
            <person name="Zhang Z."/>
            <person name="Fitz-Gibbon S.T."/>
            <person name="Lowe T.M."/>
            <person name="Saltikov C."/>
            <person name="House C.H."/>
            <person name="Richardson P."/>
        </authorList>
    </citation>
    <scope>NUCLEOTIDE SEQUENCE [LARGE SCALE GENOMIC DNA]</scope>
    <source>
        <strain evidence="3">ATCC 700844 / DSM 13496 / JCM 10307 / IC-167</strain>
    </source>
</reference>
<evidence type="ECO:0000256" key="1">
    <source>
        <dbReference type="SAM" id="Phobius"/>
    </source>
</evidence>
<gene>
    <name evidence="2" type="ordered locus">Cmaq_0120</name>
</gene>
<accession>A8MA41</accession>
<feature type="transmembrane region" description="Helical" evidence="1">
    <location>
        <begin position="108"/>
        <end position="127"/>
    </location>
</feature>
<keyword evidence="1" id="KW-0472">Membrane</keyword>
<dbReference type="HOGENOM" id="CLU_1418761_0_0_2"/>
<dbReference type="RefSeq" id="WP_012185193.1">
    <property type="nucleotide sequence ID" value="NC_009954.1"/>
</dbReference>
<dbReference type="eggNOG" id="arCOG10469">
    <property type="taxonomic scope" value="Archaea"/>
</dbReference>
<dbReference type="OrthoDB" id="28408at2157"/>
<feature type="transmembrane region" description="Helical" evidence="1">
    <location>
        <begin position="84"/>
        <end position="102"/>
    </location>
</feature>
<feature type="transmembrane region" description="Helical" evidence="1">
    <location>
        <begin position="166"/>
        <end position="184"/>
    </location>
</feature>
<dbReference type="EMBL" id="CP000852">
    <property type="protein sequence ID" value="ABW00973.1"/>
    <property type="molecule type" value="Genomic_DNA"/>
</dbReference>
<name>A8MA41_CALMQ</name>
<feature type="transmembrane region" description="Helical" evidence="1">
    <location>
        <begin position="12"/>
        <end position="35"/>
    </location>
</feature>
<keyword evidence="1" id="KW-1133">Transmembrane helix</keyword>
<protein>
    <submittedName>
        <fullName evidence="2">Uncharacterized protein</fullName>
    </submittedName>
</protein>
<dbReference type="GeneID" id="5710342"/>
<evidence type="ECO:0000313" key="3">
    <source>
        <dbReference type="Proteomes" id="UP000001137"/>
    </source>
</evidence>
<dbReference type="KEGG" id="cma:Cmaq_0120"/>
<sequence>MGLSTWVLNRITWFYVGFVFVSFALLLWLFISGYLTIYTGLPLPYFMLYTTGNVAITALVTMIVILGLYVYLGIVLIRSGFSRGYVPIGFVASIIIGMVLILTGQFVAAVVFLIIALVLQIGSYAVLTSIATNKVSMYMWLIGALLILAAAILTMINRLLVNYIEAVIQSLSILACTVEVWSIMGKRDRIR</sequence>
<dbReference type="AlphaFoldDB" id="A8MA41"/>
<feature type="transmembrane region" description="Helical" evidence="1">
    <location>
        <begin position="139"/>
        <end position="160"/>
    </location>
</feature>